<keyword evidence="3" id="KW-1185">Reference proteome</keyword>
<dbReference type="PANTHER" id="PTHR12277">
    <property type="entry name" value="ALPHA/BETA HYDROLASE DOMAIN-CONTAINING PROTEIN"/>
    <property type="match status" value="1"/>
</dbReference>
<name>A0LM71_SYNFM</name>
<dbReference type="PANTHER" id="PTHR12277:SF81">
    <property type="entry name" value="PROTEIN ABHD13"/>
    <property type="match status" value="1"/>
</dbReference>
<dbReference type="OrthoDB" id="9777090at2"/>
<evidence type="ECO:0000259" key="1">
    <source>
        <dbReference type="Pfam" id="PF12146"/>
    </source>
</evidence>
<proteinExistence type="predicted"/>
<dbReference type="KEGG" id="sfu:Sfum_2845"/>
<dbReference type="Proteomes" id="UP000001784">
    <property type="component" value="Chromosome"/>
</dbReference>
<dbReference type="SUPFAM" id="SSF53474">
    <property type="entry name" value="alpha/beta-Hydrolases"/>
    <property type="match status" value="1"/>
</dbReference>
<organism evidence="2 3">
    <name type="scientific">Syntrophobacter fumaroxidans (strain DSM 10017 / MPOB)</name>
    <dbReference type="NCBI Taxonomy" id="335543"/>
    <lineage>
        <taxon>Bacteria</taxon>
        <taxon>Pseudomonadati</taxon>
        <taxon>Thermodesulfobacteriota</taxon>
        <taxon>Syntrophobacteria</taxon>
        <taxon>Syntrophobacterales</taxon>
        <taxon>Syntrophobacteraceae</taxon>
        <taxon>Syntrophobacter</taxon>
    </lineage>
</organism>
<feature type="domain" description="Serine aminopeptidase S33" evidence="1">
    <location>
        <begin position="62"/>
        <end position="166"/>
    </location>
</feature>
<dbReference type="InParanoid" id="A0LM71"/>
<dbReference type="eggNOG" id="COG1073">
    <property type="taxonomic scope" value="Bacteria"/>
</dbReference>
<dbReference type="Gene3D" id="3.40.50.1820">
    <property type="entry name" value="alpha/beta hydrolase"/>
    <property type="match status" value="1"/>
</dbReference>
<dbReference type="HOGENOM" id="CLU_029375_2_2_7"/>
<protein>
    <submittedName>
        <fullName evidence="2">Temperature sensitive supressor-like</fullName>
    </submittedName>
</protein>
<dbReference type="STRING" id="335543.Sfum_2845"/>
<dbReference type="RefSeq" id="WP_011699688.1">
    <property type="nucleotide sequence ID" value="NC_008554.1"/>
</dbReference>
<sequence length="267" mass="29617">MNVPSIDYAVLDRPEVVNHLFYPRREWQMEKSFSSSEDILIPVERDVAVGARFHAAGKAALNILFFHGNGEIVADYDDLAALYNRMNVNFLPVDYRGYGRSTGSPTVSAMMKDCHVIFEFVRNRLKDDGYTGPLVIMGRSLGSASALELAAAHKDAIDGLIIESGFAYAGPLLELMGVDARAIGFKEEEGFRNVDKIRAFNKPTLIIHAERDHIIPFSDGQALFEASPAEGKFFLKIPRANHNDIFALGLTEYMAAIRAFTEGLKAR</sequence>
<dbReference type="Pfam" id="PF12146">
    <property type="entry name" value="Hydrolase_4"/>
    <property type="match status" value="1"/>
</dbReference>
<dbReference type="InterPro" id="IPR029058">
    <property type="entry name" value="AB_hydrolase_fold"/>
</dbReference>
<dbReference type="AlphaFoldDB" id="A0LM71"/>
<evidence type="ECO:0000313" key="2">
    <source>
        <dbReference type="EMBL" id="ABK18523.1"/>
    </source>
</evidence>
<dbReference type="EMBL" id="CP000478">
    <property type="protein sequence ID" value="ABK18523.1"/>
    <property type="molecule type" value="Genomic_DNA"/>
</dbReference>
<dbReference type="InterPro" id="IPR022742">
    <property type="entry name" value="Hydrolase_4"/>
</dbReference>
<evidence type="ECO:0000313" key="3">
    <source>
        <dbReference type="Proteomes" id="UP000001784"/>
    </source>
</evidence>
<gene>
    <name evidence="2" type="ordered locus">Sfum_2845</name>
</gene>
<accession>A0LM71</accession>
<reference evidence="2 3" key="1">
    <citation type="submission" date="2006-10" db="EMBL/GenBank/DDBJ databases">
        <title>Complete sequence of Syntrophobacter fumaroxidans MPOB.</title>
        <authorList>
            <consortium name="US DOE Joint Genome Institute"/>
            <person name="Copeland A."/>
            <person name="Lucas S."/>
            <person name="Lapidus A."/>
            <person name="Barry K."/>
            <person name="Detter J.C."/>
            <person name="Glavina del Rio T."/>
            <person name="Hammon N."/>
            <person name="Israni S."/>
            <person name="Pitluck S."/>
            <person name="Goltsman E.G."/>
            <person name="Martinez M."/>
            <person name="Schmutz J."/>
            <person name="Larimer F."/>
            <person name="Land M."/>
            <person name="Hauser L."/>
            <person name="Kyrpides N."/>
            <person name="Kim E."/>
            <person name="Boone D.R."/>
            <person name="Brockman F."/>
            <person name="Culley D."/>
            <person name="Ferry J."/>
            <person name="Gunsalus R."/>
            <person name="McInerney M.J."/>
            <person name="Morrison M."/>
            <person name="Plugge C."/>
            <person name="Rohlin L."/>
            <person name="Scholten J."/>
            <person name="Sieber J."/>
            <person name="Stams A.J.M."/>
            <person name="Worm P."/>
            <person name="Henstra A.M."/>
            <person name="Richardson P."/>
        </authorList>
    </citation>
    <scope>NUCLEOTIDE SEQUENCE [LARGE SCALE GENOMIC DNA]</scope>
    <source>
        <strain evidence="3">DSM 10017 / MPOB</strain>
    </source>
</reference>